<feature type="transmembrane region" description="Helical" evidence="4">
    <location>
        <begin position="51"/>
        <end position="71"/>
    </location>
</feature>
<proteinExistence type="predicted"/>
<dbReference type="Gene3D" id="1.10.287.470">
    <property type="entry name" value="Helix hairpin bin"/>
    <property type="match status" value="1"/>
</dbReference>
<feature type="domain" description="Multidrug resistance protein MdtA-like alpha-helical hairpin" evidence="5">
    <location>
        <begin position="183"/>
        <end position="233"/>
    </location>
</feature>
<evidence type="ECO:0000256" key="4">
    <source>
        <dbReference type="SAM" id="Phobius"/>
    </source>
</evidence>
<dbReference type="PANTHER" id="PTHR30386:SF19">
    <property type="entry name" value="MULTIDRUG EXPORT PROTEIN EMRA-RELATED"/>
    <property type="match status" value="1"/>
</dbReference>
<evidence type="ECO:0000259" key="6">
    <source>
        <dbReference type="Pfam" id="PF25917"/>
    </source>
</evidence>
<dbReference type="InterPro" id="IPR050739">
    <property type="entry name" value="MFP"/>
</dbReference>
<organism evidence="7 8">
    <name type="scientific">Bradyrhizobium jicamae</name>
    <dbReference type="NCBI Taxonomy" id="280332"/>
    <lineage>
        <taxon>Bacteria</taxon>
        <taxon>Pseudomonadati</taxon>
        <taxon>Pseudomonadota</taxon>
        <taxon>Alphaproteobacteria</taxon>
        <taxon>Hyphomicrobiales</taxon>
        <taxon>Nitrobacteraceae</taxon>
        <taxon>Bradyrhizobium</taxon>
    </lineage>
</organism>
<feature type="coiled-coil region" evidence="2">
    <location>
        <begin position="136"/>
        <end position="188"/>
    </location>
</feature>
<evidence type="ECO:0000256" key="3">
    <source>
        <dbReference type="SAM" id="MobiDB-lite"/>
    </source>
</evidence>
<comment type="caution">
    <text evidence="7">The sequence shown here is derived from an EMBL/GenBank/DDBJ whole genome shotgun (WGS) entry which is preliminary data.</text>
</comment>
<dbReference type="Gene3D" id="2.40.30.170">
    <property type="match status" value="1"/>
</dbReference>
<feature type="compositionally biased region" description="Low complexity" evidence="3">
    <location>
        <begin position="498"/>
        <end position="513"/>
    </location>
</feature>
<comment type="subcellular location">
    <subcellularLocation>
        <location evidence="1">Cell envelope</location>
    </subcellularLocation>
</comment>
<dbReference type="SUPFAM" id="SSF111369">
    <property type="entry name" value="HlyD-like secretion proteins"/>
    <property type="match status" value="3"/>
</dbReference>
<reference evidence="8" key="1">
    <citation type="journal article" date="2021" name="ISME J.">
        <title>Evolutionary origin and ecological implication of a unique nif island in free-living Bradyrhizobium lineages.</title>
        <authorList>
            <person name="Tao J."/>
        </authorList>
    </citation>
    <scope>NUCLEOTIDE SEQUENCE [LARGE SCALE GENOMIC DNA]</scope>
    <source>
        <strain evidence="8">SZCCT0434</strain>
    </source>
</reference>
<dbReference type="Pfam" id="PF25917">
    <property type="entry name" value="BSH_RND"/>
    <property type="match status" value="1"/>
</dbReference>
<feature type="region of interest" description="Disordered" evidence="3">
    <location>
        <begin position="489"/>
        <end position="513"/>
    </location>
</feature>
<gene>
    <name evidence="7" type="ORF">JQ615_35905</name>
</gene>
<keyword evidence="8" id="KW-1185">Reference proteome</keyword>
<protein>
    <submittedName>
        <fullName evidence="7">HlyD family secretion protein</fullName>
    </submittedName>
</protein>
<dbReference type="InterPro" id="IPR058624">
    <property type="entry name" value="MdtA-like_HH"/>
</dbReference>
<keyword evidence="4" id="KW-0812">Transmembrane</keyword>
<dbReference type="RefSeq" id="WP_212495030.1">
    <property type="nucleotide sequence ID" value="NZ_JAFCJH010000061.1"/>
</dbReference>
<dbReference type="EMBL" id="JAFCJH010000061">
    <property type="protein sequence ID" value="MBR0800760.1"/>
    <property type="molecule type" value="Genomic_DNA"/>
</dbReference>
<evidence type="ECO:0000259" key="5">
    <source>
        <dbReference type="Pfam" id="PF25876"/>
    </source>
</evidence>
<evidence type="ECO:0000256" key="1">
    <source>
        <dbReference type="ARBA" id="ARBA00004196"/>
    </source>
</evidence>
<dbReference type="InterPro" id="IPR058625">
    <property type="entry name" value="MdtA-like_BSH"/>
</dbReference>
<keyword evidence="4" id="KW-0472">Membrane</keyword>
<evidence type="ECO:0000256" key="2">
    <source>
        <dbReference type="SAM" id="Coils"/>
    </source>
</evidence>
<feature type="region of interest" description="Disordered" evidence="3">
    <location>
        <begin position="1"/>
        <end position="38"/>
    </location>
</feature>
<dbReference type="Gene3D" id="2.40.50.100">
    <property type="match status" value="1"/>
</dbReference>
<sequence length="513" mass="55816">MIEHSRESSVVDAPATAKAGAAVDRDSELRQTDPASTLPPANQRFTWRRKVLIGVLGAVVIVAAVFGIPWIRQTLNTVSTDDAFVNGHVTFVAPRVHGQVSRVLVDDNNRVHKGDLLVELDKEPFRAAVAVKKAAVDTARADLEAARATVRGIEAQARSRRWQLQQAIENVENQIALLHARVAALKKAQATLVLAQQEFDRTSQLVKSETASRELYDQRQASLSIAQAGVVQALSDANQIRVSLGLQTQAEDSAELDQVPPDLDQTFSSVLQAQAALIQTAAELGVLHSYNQAPKQMIEQFEKLDPQGDINRTFDRLAAEAPPVKQAEAKLQAAQRDLALAELDLRYCDIVAEIDGVVTRRNVNPGNDVQVAQNLMAIRSLSEIWVDANFKETQLRDLRIGQAADLYVDMYGDKQVFKGRIAGFTMGTGSTLALLPPQNATGNFVKIVQRLPVRIELEGYDSEKNPLFIGTSVVPYIYINKPPTGPDAGKFLQSNMQPSSAGASAPIASGVDK</sequence>
<evidence type="ECO:0000313" key="7">
    <source>
        <dbReference type="EMBL" id="MBR0800760.1"/>
    </source>
</evidence>
<keyword evidence="4" id="KW-1133">Transmembrane helix</keyword>
<dbReference type="Proteomes" id="UP001315278">
    <property type="component" value="Unassembled WGS sequence"/>
</dbReference>
<accession>A0ABS5FVF1</accession>
<name>A0ABS5FVF1_9BRAD</name>
<dbReference type="Pfam" id="PF25876">
    <property type="entry name" value="HH_MFP_RND"/>
    <property type="match status" value="1"/>
</dbReference>
<dbReference type="PANTHER" id="PTHR30386">
    <property type="entry name" value="MEMBRANE FUSION SUBUNIT OF EMRAB-TOLC MULTIDRUG EFFLUX PUMP"/>
    <property type="match status" value="1"/>
</dbReference>
<keyword evidence="2" id="KW-0175">Coiled coil</keyword>
<evidence type="ECO:0000313" key="8">
    <source>
        <dbReference type="Proteomes" id="UP001315278"/>
    </source>
</evidence>
<feature type="domain" description="Multidrug resistance protein MdtA-like barrel-sandwich hybrid" evidence="6">
    <location>
        <begin position="92"/>
        <end position="377"/>
    </location>
</feature>